<dbReference type="Proteomes" id="UP001241537">
    <property type="component" value="Unassembled WGS sequence"/>
</dbReference>
<evidence type="ECO:0000313" key="9">
    <source>
        <dbReference type="Proteomes" id="UP001241537"/>
    </source>
</evidence>
<evidence type="ECO:0000256" key="5">
    <source>
        <dbReference type="ARBA" id="ARBA00023136"/>
    </source>
</evidence>
<keyword evidence="9" id="KW-1185">Reference proteome</keyword>
<evidence type="ECO:0000313" key="8">
    <source>
        <dbReference type="EMBL" id="MDQ0152551.1"/>
    </source>
</evidence>
<feature type="signal peptide" evidence="7">
    <location>
        <begin position="1"/>
        <end position="28"/>
    </location>
</feature>
<feature type="transmembrane region" description="Helical" evidence="6">
    <location>
        <begin position="149"/>
        <end position="171"/>
    </location>
</feature>
<name>A0AAE3VA41_9FIRM</name>
<evidence type="ECO:0000256" key="4">
    <source>
        <dbReference type="ARBA" id="ARBA00022989"/>
    </source>
</evidence>
<dbReference type="Pfam" id="PF04277">
    <property type="entry name" value="OAD_gamma"/>
    <property type="match status" value="1"/>
</dbReference>
<accession>A0AAE3VA41</accession>
<keyword evidence="2" id="KW-1003">Cell membrane</keyword>
<dbReference type="InterPro" id="IPR005899">
    <property type="entry name" value="Na_pump_deCOase"/>
</dbReference>
<feature type="chain" id="PRO_5042006012" evidence="7">
    <location>
        <begin position="29"/>
        <end position="309"/>
    </location>
</feature>
<evidence type="ECO:0000256" key="3">
    <source>
        <dbReference type="ARBA" id="ARBA00022692"/>
    </source>
</evidence>
<dbReference type="EMBL" id="JAUSTO010000006">
    <property type="protein sequence ID" value="MDQ0152551.1"/>
    <property type="molecule type" value="Genomic_DNA"/>
</dbReference>
<organism evidence="8 9">
    <name type="scientific">Moryella indoligenes</name>
    <dbReference type="NCBI Taxonomy" id="371674"/>
    <lineage>
        <taxon>Bacteria</taxon>
        <taxon>Bacillati</taxon>
        <taxon>Bacillota</taxon>
        <taxon>Clostridia</taxon>
        <taxon>Lachnospirales</taxon>
        <taxon>Lachnospiraceae</taxon>
        <taxon>Moryella</taxon>
    </lineage>
</organism>
<dbReference type="AlphaFoldDB" id="A0AAE3VA41"/>
<dbReference type="RefSeq" id="WP_307254259.1">
    <property type="nucleotide sequence ID" value="NZ_JAUSTO010000006.1"/>
</dbReference>
<evidence type="ECO:0000256" key="2">
    <source>
        <dbReference type="ARBA" id="ARBA00022475"/>
    </source>
</evidence>
<evidence type="ECO:0000256" key="1">
    <source>
        <dbReference type="ARBA" id="ARBA00004236"/>
    </source>
</evidence>
<comment type="subcellular location">
    <subcellularLocation>
        <location evidence="1">Cell membrane</location>
    </subcellularLocation>
</comment>
<keyword evidence="4 6" id="KW-1133">Transmembrane helix</keyword>
<keyword evidence="5 6" id="KW-0472">Membrane</keyword>
<gene>
    <name evidence="8" type="ORF">J2S20_001243</name>
</gene>
<dbReference type="GO" id="GO:0015081">
    <property type="term" value="F:sodium ion transmembrane transporter activity"/>
    <property type="evidence" value="ECO:0007669"/>
    <property type="project" value="InterPro"/>
</dbReference>
<evidence type="ECO:0000256" key="6">
    <source>
        <dbReference type="SAM" id="Phobius"/>
    </source>
</evidence>
<evidence type="ECO:0000256" key="7">
    <source>
        <dbReference type="SAM" id="SignalP"/>
    </source>
</evidence>
<dbReference type="GO" id="GO:0036376">
    <property type="term" value="P:sodium ion export across plasma membrane"/>
    <property type="evidence" value="ECO:0007669"/>
    <property type="project" value="InterPro"/>
</dbReference>
<keyword evidence="3 6" id="KW-0812">Transmembrane</keyword>
<proteinExistence type="predicted"/>
<reference evidence="8" key="1">
    <citation type="submission" date="2023-07" db="EMBL/GenBank/DDBJ databases">
        <title>Genomic Encyclopedia of Type Strains, Phase IV (KMG-IV): sequencing the most valuable type-strain genomes for metagenomic binning, comparative biology and taxonomic classification.</title>
        <authorList>
            <person name="Goeker M."/>
        </authorList>
    </citation>
    <scope>NUCLEOTIDE SEQUENCE</scope>
    <source>
        <strain evidence="8">DSM 19659</strain>
    </source>
</reference>
<dbReference type="GO" id="GO:0005886">
    <property type="term" value="C:plasma membrane"/>
    <property type="evidence" value="ECO:0007669"/>
    <property type="project" value="UniProtKB-SubCell"/>
</dbReference>
<keyword evidence="7" id="KW-0732">Signal</keyword>
<comment type="caution">
    <text evidence="8">The sequence shown here is derived from an EMBL/GenBank/DDBJ whole genome shotgun (WGS) entry which is preliminary data.</text>
</comment>
<sequence length="309" mass="33308">MIQKIRKIFLAALLCLSTVLLFPSSSYAAASAAELSAVQQNAEDNLKAVVELDDVTLQKYIEQFNAQNYTTLASGLQSWLDLKSEIGGFVSIDSTEVEESEDGYLVIMQISCAGQRTATVHIEFQKKDGSISRISFDKNETLQEKLVSAGLNLLIGMGTVFIVLIFIAFLISRFKYINRWVTAKEEAEKEEKAYQAAVAAAKKLPGSATDVSKRISPEAVRAAMIPAGTKAELIAGDAENGLQDETAEDAQMVAVLAAAVAAAQEPDPQLIAVITAAVMAIQAEQGEDPGPDGLVVRSIRRVSVRGRRR</sequence>
<protein>
    <submittedName>
        <fullName evidence="8">Na+-transporting methylmalonyl-CoA/oxaloacetate decarboxylase gamma subunit</fullName>
    </submittedName>
</protein>